<evidence type="ECO:0008006" key="4">
    <source>
        <dbReference type="Google" id="ProtNLM"/>
    </source>
</evidence>
<gene>
    <name evidence="2" type="ORF">Q5Y72_01180</name>
</gene>
<feature type="chain" id="PRO_5045998998" description="Excinuclease ABC subunit A" evidence="1">
    <location>
        <begin position="20"/>
        <end position="143"/>
    </location>
</feature>
<name>A0ABT9J7F4_9RHOB</name>
<reference evidence="2 3" key="1">
    <citation type="submission" date="2023-08" db="EMBL/GenBank/DDBJ databases">
        <authorList>
            <person name="Park J.-S."/>
        </authorList>
    </citation>
    <scope>NUCLEOTIDE SEQUENCE [LARGE SCALE GENOMIC DNA]</scope>
    <source>
        <strain evidence="2 3">2205BS29-5</strain>
    </source>
</reference>
<dbReference type="RefSeq" id="WP_305961585.1">
    <property type="nucleotide sequence ID" value="NZ_JAVAMQ010000001.1"/>
</dbReference>
<feature type="signal peptide" evidence="1">
    <location>
        <begin position="1"/>
        <end position="19"/>
    </location>
</feature>
<evidence type="ECO:0000313" key="2">
    <source>
        <dbReference type="EMBL" id="MDP5305711.1"/>
    </source>
</evidence>
<proteinExistence type="predicted"/>
<sequence length="143" mass="15768">MKIVSMMAAAAVVLTTAGAAPVWADPGRGHGKQDQFLKHEQRGALIQHRRHPGHAATCPPGLAKKTPPCVPPGQAKKAGIGYGHRVGQVLRAGDYRVVRDPRRFDLEPRLDWRYYRDDASIYRVDSETRRILAVLSLARALAN</sequence>
<dbReference type="Proteomes" id="UP001224997">
    <property type="component" value="Unassembled WGS sequence"/>
</dbReference>
<organism evidence="2 3">
    <name type="scientific">Paracoccus spongiarum</name>
    <dbReference type="NCBI Taxonomy" id="3064387"/>
    <lineage>
        <taxon>Bacteria</taxon>
        <taxon>Pseudomonadati</taxon>
        <taxon>Pseudomonadota</taxon>
        <taxon>Alphaproteobacteria</taxon>
        <taxon>Rhodobacterales</taxon>
        <taxon>Paracoccaceae</taxon>
        <taxon>Paracoccus</taxon>
    </lineage>
</organism>
<evidence type="ECO:0000256" key="1">
    <source>
        <dbReference type="SAM" id="SignalP"/>
    </source>
</evidence>
<comment type="caution">
    <text evidence="2">The sequence shown here is derived from an EMBL/GenBank/DDBJ whole genome shotgun (WGS) entry which is preliminary data.</text>
</comment>
<keyword evidence="1" id="KW-0732">Signal</keyword>
<dbReference type="EMBL" id="JAVAMQ010000001">
    <property type="protein sequence ID" value="MDP5305711.1"/>
    <property type="molecule type" value="Genomic_DNA"/>
</dbReference>
<keyword evidence="3" id="KW-1185">Reference proteome</keyword>
<evidence type="ECO:0000313" key="3">
    <source>
        <dbReference type="Proteomes" id="UP001224997"/>
    </source>
</evidence>
<protein>
    <recommendedName>
        <fullName evidence="4">Excinuclease ABC subunit A</fullName>
    </recommendedName>
</protein>
<accession>A0ABT9J7F4</accession>